<dbReference type="AlphaFoldDB" id="A0A9X4H049"/>
<accession>A0A9X4H049</accession>
<evidence type="ECO:0000313" key="10">
    <source>
        <dbReference type="EMBL" id="MDF9409517.1"/>
    </source>
</evidence>
<dbReference type="Pfam" id="PF00005">
    <property type="entry name" value="ABC_tran"/>
    <property type="match status" value="1"/>
</dbReference>
<dbReference type="InterPro" id="IPR015856">
    <property type="entry name" value="ABC_transpr_CbiO/EcfA_su"/>
</dbReference>
<dbReference type="PANTHER" id="PTHR43553">
    <property type="entry name" value="HEAVY METAL TRANSPORTER"/>
    <property type="match status" value="1"/>
</dbReference>
<dbReference type="InterPro" id="IPR030947">
    <property type="entry name" value="EcfA_1"/>
</dbReference>
<dbReference type="EMBL" id="JAKOAV010000033">
    <property type="protein sequence ID" value="MDF9409517.1"/>
    <property type="molecule type" value="Genomic_DNA"/>
</dbReference>
<feature type="domain" description="ABC transporter" evidence="9">
    <location>
        <begin position="4"/>
        <end position="242"/>
    </location>
</feature>
<dbReference type="FunFam" id="3.40.50.300:FF:000224">
    <property type="entry name" value="Energy-coupling factor transporter ATP-binding protein EcfA"/>
    <property type="match status" value="1"/>
</dbReference>
<dbReference type="InterPro" id="IPR017871">
    <property type="entry name" value="ABC_transporter-like_CS"/>
</dbReference>
<dbReference type="InterPro" id="IPR027417">
    <property type="entry name" value="P-loop_NTPase"/>
</dbReference>
<protein>
    <submittedName>
        <fullName evidence="10">Energy-coupling factor transporter ATPase</fullName>
    </submittedName>
</protein>
<dbReference type="RefSeq" id="WP_277444992.1">
    <property type="nucleotide sequence ID" value="NZ_JAKOAV010000033.1"/>
</dbReference>
<evidence type="ECO:0000259" key="9">
    <source>
        <dbReference type="PROSITE" id="PS50893"/>
    </source>
</evidence>
<evidence type="ECO:0000313" key="11">
    <source>
        <dbReference type="Proteomes" id="UP001154312"/>
    </source>
</evidence>
<dbReference type="SMART" id="SM00382">
    <property type="entry name" value="AAA"/>
    <property type="match status" value="1"/>
</dbReference>
<comment type="caution">
    <text evidence="10">The sequence shown here is derived from an EMBL/GenBank/DDBJ whole genome shotgun (WGS) entry which is preliminary data.</text>
</comment>
<keyword evidence="5" id="KW-0547">Nucleotide-binding</keyword>
<evidence type="ECO:0000256" key="8">
    <source>
        <dbReference type="ARBA" id="ARBA00023136"/>
    </source>
</evidence>
<dbReference type="InterPro" id="IPR003439">
    <property type="entry name" value="ABC_transporter-like_ATP-bd"/>
</dbReference>
<dbReference type="NCBIfam" id="TIGR04520">
    <property type="entry name" value="ECF_ATPase_1"/>
    <property type="match status" value="1"/>
</dbReference>
<keyword evidence="3" id="KW-0813">Transport</keyword>
<dbReference type="GO" id="GO:0005524">
    <property type="term" value="F:ATP binding"/>
    <property type="evidence" value="ECO:0007669"/>
    <property type="project" value="UniProtKB-KW"/>
</dbReference>
<organism evidence="10 11">
    <name type="scientific">Pelotomaculum isophthalicicum JI</name>
    <dbReference type="NCBI Taxonomy" id="947010"/>
    <lineage>
        <taxon>Bacteria</taxon>
        <taxon>Bacillati</taxon>
        <taxon>Bacillota</taxon>
        <taxon>Clostridia</taxon>
        <taxon>Eubacteriales</taxon>
        <taxon>Desulfotomaculaceae</taxon>
        <taxon>Pelotomaculum</taxon>
    </lineage>
</organism>
<evidence type="ECO:0000256" key="3">
    <source>
        <dbReference type="ARBA" id="ARBA00022448"/>
    </source>
</evidence>
<evidence type="ECO:0000256" key="7">
    <source>
        <dbReference type="ARBA" id="ARBA00022967"/>
    </source>
</evidence>
<comment type="similarity">
    <text evidence="2">Belongs to the ABC transporter superfamily.</text>
</comment>
<gene>
    <name evidence="10" type="ORF">L7E55_14320</name>
</gene>
<keyword evidence="11" id="KW-1185">Reference proteome</keyword>
<comment type="subcellular location">
    <subcellularLocation>
        <location evidence="1">Cell membrane</location>
        <topology evidence="1">Peripheral membrane protein</topology>
    </subcellularLocation>
</comment>
<evidence type="ECO:0000256" key="4">
    <source>
        <dbReference type="ARBA" id="ARBA00022475"/>
    </source>
</evidence>
<name>A0A9X4H049_9FIRM</name>
<sequence length="277" mass="30723">MNIIELIDVTKEYDTGHSDKKRALKNINLAIRQGEYVGLIGMNGSGKTTLARLINGLIQPTAGKVYVNGLDTADRSSLNEIRRQVGMVFQNPDNQIISSIVEEDVAFGPENLRLPPAEVKERIDWALRSVGLAELRHHAPHLLSGGQKQKVTIASALAMRPACLVLDEPTSMLDPRGREELIVNLKELNEKHGITIILISHNMEDVVHAQRLIVLNEGAVCLEGAPWEVFTSEENLINTGLKPPEIVQLANGLRKRGHAIDKKIISMRQMVEYICQL</sequence>
<keyword evidence="4" id="KW-1003">Cell membrane</keyword>
<dbReference type="Gene3D" id="3.40.50.300">
    <property type="entry name" value="P-loop containing nucleotide triphosphate hydrolases"/>
    <property type="match status" value="1"/>
</dbReference>
<evidence type="ECO:0000256" key="1">
    <source>
        <dbReference type="ARBA" id="ARBA00004202"/>
    </source>
</evidence>
<dbReference type="CDD" id="cd03225">
    <property type="entry name" value="ABC_cobalt_CbiO_domain1"/>
    <property type="match status" value="1"/>
</dbReference>
<keyword evidence="7" id="KW-1278">Translocase</keyword>
<dbReference type="InterPro" id="IPR003593">
    <property type="entry name" value="AAA+_ATPase"/>
</dbReference>
<dbReference type="GO" id="GO:0043190">
    <property type="term" value="C:ATP-binding cassette (ABC) transporter complex"/>
    <property type="evidence" value="ECO:0007669"/>
    <property type="project" value="TreeGrafter"/>
</dbReference>
<keyword evidence="6" id="KW-0067">ATP-binding</keyword>
<dbReference type="PANTHER" id="PTHR43553:SF24">
    <property type="entry name" value="ENERGY-COUPLING FACTOR TRANSPORTER ATP-BINDING PROTEIN ECFA1"/>
    <property type="match status" value="1"/>
</dbReference>
<dbReference type="InterPro" id="IPR050095">
    <property type="entry name" value="ECF_ABC_transporter_ATP-bd"/>
</dbReference>
<dbReference type="SUPFAM" id="SSF52540">
    <property type="entry name" value="P-loop containing nucleoside triphosphate hydrolases"/>
    <property type="match status" value="1"/>
</dbReference>
<reference evidence="10" key="1">
    <citation type="submission" date="2022-02" db="EMBL/GenBank/DDBJ databases">
        <authorList>
            <person name="Leng L."/>
        </authorList>
    </citation>
    <scope>NUCLEOTIDE SEQUENCE</scope>
    <source>
        <strain evidence="10">JI</strain>
    </source>
</reference>
<dbReference type="GO" id="GO:0042626">
    <property type="term" value="F:ATPase-coupled transmembrane transporter activity"/>
    <property type="evidence" value="ECO:0007669"/>
    <property type="project" value="TreeGrafter"/>
</dbReference>
<dbReference type="GO" id="GO:0016887">
    <property type="term" value="F:ATP hydrolysis activity"/>
    <property type="evidence" value="ECO:0007669"/>
    <property type="project" value="InterPro"/>
</dbReference>
<keyword evidence="8" id="KW-0472">Membrane</keyword>
<dbReference type="PROSITE" id="PS50893">
    <property type="entry name" value="ABC_TRANSPORTER_2"/>
    <property type="match status" value="1"/>
</dbReference>
<proteinExistence type="inferred from homology"/>
<evidence type="ECO:0000256" key="5">
    <source>
        <dbReference type="ARBA" id="ARBA00022741"/>
    </source>
</evidence>
<evidence type="ECO:0000256" key="6">
    <source>
        <dbReference type="ARBA" id="ARBA00022840"/>
    </source>
</evidence>
<dbReference type="Proteomes" id="UP001154312">
    <property type="component" value="Unassembled WGS sequence"/>
</dbReference>
<dbReference type="PROSITE" id="PS00211">
    <property type="entry name" value="ABC_TRANSPORTER_1"/>
    <property type="match status" value="1"/>
</dbReference>
<evidence type="ECO:0000256" key="2">
    <source>
        <dbReference type="ARBA" id="ARBA00005417"/>
    </source>
</evidence>